<dbReference type="OrthoDB" id="1804072at2"/>
<dbReference type="InParanoid" id="M5EBY4"/>
<dbReference type="GO" id="GO:0046872">
    <property type="term" value="F:metal ion binding"/>
    <property type="evidence" value="ECO:0007669"/>
    <property type="project" value="InterPro"/>
</dbReference>
<dbReference type="Gene3D" id="3.30.470.20">
    <property type="entry name" value="ATP-grasp fold, B domain"/>
    <property type="match status" value="1"/>
</dbReference>
<protein>
    <recommendedName>
        <fullName evidence="2">ATP-grasp domain-containing protein</fullName>
    </recommendedName>
</protein>
<keyword evidence="1" id="KW-0067">ATP-binding</keyword>
<dbReference type="PROSITE" id="PS50975">
    <property type="entry name" value="ATP_GRASP"/>
    <property type="match status" value="1"/>
</dbReference>
<keyword evidence="4" id="KW-1185">Reference proteome</keyword>
<dbReference type="AlphaFoldDB" id="M5EBY4"/>
<dbReference type="SUPFAM" id="SSF56059">
    <property type="entry name" value="Glutathione synthetase ATP-binding domain-like"/>
    <property type="match status" value="1"/>
</dbReference>
<evidence type="ECO:0000313" key="4">
    <source>
        <dbReference type="Proteomes" id="UP000012063"/>
    </source>
</evidence>
<proteinExistence type="predicted"/>
<dbReference type="GO" id="GO:0005524">
    <property type="term" value="F:ATP binding"/>
    <property type="evidence" value="ECO:0007669"/>
    <property type="project" value="UniProtKB-UniRule"/>
</dbReference>
<sequence>MKNCKNTNLIITSFSSRAAAECFSTFKNLNIYCFDFFGDLDLKEIVDYSFSLKEKKLVFKTEELYKAIKKFLVQNKNQNYYLIYGSDWDNHPELLYKLEQFENLKLRGNSAAVISKLNKKESLKNLFQIAENFGFKTPELFLSHKKIINFQRQAKNDFLIKPYHSGGGLEIKTIKELKNKEKKFKDIFTKKKDDFYLEEFIEGENRSCQFAADGENAEIMAFTRELKAAEVNPYLKKSFKYAGNILIKEEKKEIEIIEKFIKNITSRYSLQGINGIDYIKNNQGIFFIELNPRFTAAVELLIPFFQEDFLKIYLKNEVANDYLIKYLQKDFAFSTKLIYYAEQNFKLKHDLRKIFQRIKNNKIANNFIDSKIEIKDLPIKGEKFDKGDPVFTLIIKTKNKNCYLEIKNLLFSEFGKYFKEQS</sequence>
<dbReference type="RefSeq" id="WP_005487648.1">
    <property type="nucleotide sequence ID" value="NZ_CAUI01000005.1"/>
</dbReference>
<dbReference type="InterPro" id="IPR011761">
    <property type="entry name" value="ATP-grasp"/>
</dbReference>
<dbReference type="Pfam" id="PF02655">
    <property type="entry name" value="ATP-grasp_3"/>
    <property type="match status" value="1"/>
</dbReference>
<dbReference type="InterPro" id="IPR003806">
    <property type="entry name" value="ATP-grasp_PylC-type"/>
</dbReference>
<dbReference type="EMBL" id="CAUI01000005">
    <property type="protein sequence ID" value="CCU78271.1"/>
    <property type="molecule type" value="Genomic_DNA"/>
</dbReference>
<reference evidence="4" key="1">
    <citation type="journal article" date="2013" name="Genome Announc.">
        <title>Genome Sequence of Halanaerobium saccharolyticum subsp. saccharolyticum Strain DSM 6643T, a Halophilic Hydrogen-Producing Bacterium.</title>
        <authorList>
            <person name="Kivisto A."/>
            <person name="Larjo A."/>
            <person name="Ciranna A."/>
            <person name="Santala V."/>
            <person name="Roos C."/>
            <person name="Karp M."/>
        </authorList>
    </citation>
    <scope>NUCLEOTIDE SEQUENCE [LARGE SCALE GENOMIC DNA]</scope>
    <source>
        <strain evidence="4">DSM 6643</strain>
    </source>
</reference>
<name>M5EBY4_9FIRM</name>
<keyword evidence="1" id="KW-0547">Nucleotide-binding</keyword>
<accession>M5EBY4</accession>
<dbReference type="Proteomes" id="UP000012063">
    <property type="component" value="Unassembled WGS sequence"/>
</dbReference>
<evidence type="ECO:0000313" key="3">
    <source>
        <dbReference type="EMBL" id="CCU78271.1"/>
    </source>
</evidence>
<evidence type="ECO:0000259" key="2">
    <source>
        <dbReference type="PROSITE" id="PS50975"/>
    </source>
</evidence>
<dbReference type="eggNOG" id="COG2232">
    <property type="taxonomic scope" value="Bacteria"/>
</dbReference>
<gene>
    <name evidence="3" type="ORF">HSACCH_00531</name>
</gene>
<comment type="caution">
    <text evidence="3">The sequence shown here is derived from an EMBL/GenBank/DDBJ whole genome shotgun (WGS) entry which is preliminary data.</text>
</comment>
<dbReference type="STRING" id="1293054.HSACCH_00531"/>
<organism evidence="3 4">
    <name type="scientific">Halanaerobium saccharolyticum subsp. saccharolyticum DSM 6643</name>
    <dbReference type="NCBI Taxonomy" id="1293054"/>
    <lineage>
        <taxon>Bacteria</taxon>
        <taxon>Bacillati</taxon>
        <taxon>Bacillota</taxon>
        <taxon>Clostridia</taxon>
        <taxon>Halanaerobiales</taxon>
        <taxon>Halanaerobiaceae</taxon>
        <taxon>Halanaerobium</taxon>
    </lineage>
</organism>
<feature type="domain" description="ATP-grasp" evidence="2">
    <location>
        <begin position="127"/>
        <end position="318"/>
    </location>
</feature>
<evidence type="ECO:0000256" key="1">
    <source>
        <dbReference type="PROSITE-ProRule" id="PRU00409"/>
    </source>
</evidence>